<dbReference type="EMBL" id="ADFV01067020">
    <property type="status" value="NOT_ANNOTATED_CDS"/>
    <property type="molecule type" value="Genomic_DNA"/>
</dbReference>
<feature type="region of interest" description="Disordered" evidence="1">
    <location>
        <begin position="514"/>
        <end position="534"/>
    </location>
</feature>
<dbReference type="EMBL" id="ADFV01067019">
    <property type="status" value="NOT_ANNOTATED_CDS"/>
    <property type="molecule type" value="Genomic_DNA"/>
</dbReference>
<dbReference type="OMA" id="WLAKEGC"/>
<feature type="region of interest" description="Disordered" evidence="1">
    <location>
        <begin position="381"/>
        <end position="417"/>
    </location>
</feature>
<keyword evidence="2" id="KW-0812">Transmembrane</keyword>
<dbReference type="SUPFAM" id="SSF49265">
    <property type="entry name" value="Fibronectin type III"/>
    <property type="match status" value="1"/>
</dbReference>
<dbReference type="InterPro" id="IPR050650">
    <property type="entry name" value="Type-II_Cytokine-TF_Rcpt"/>
</dbReference>
<dbReference type="PANTHER" id="PTHR20859:SF53">
    <property type="entry name" value="INTERLEUKIN-22 RECEPTOR SUBUNIT ALPHA-1"/>
    <property type="match status" value="1"/>
</dbReference>
<gene>
    <name evidence="4" type="primary">IL22RA1</name>
</gene>
<dbReference type="FunFam" id="2.60.40.10:FF:001465">
    <property type="entry name" value="Interleukin-22 receptor subunit alpha-1"/>
    <property type="match status" value="1"/>
</dbReference>
<dbReference type="Gene3D" id="2.60.40.10">
    <property type="entry name" value="Immunoglobulins"/>
    <property type="match status" value="2"/>
</dbReference>
<protein>
    <submittedName>
        <fullName evidence="4">Interleukin 22 receptor subunit alpha 1</fullName>
    </submittedName>
</protein>
<dbReference type="HOGENOM" id="CLU_033634_0_0_1"/>
<dbReference type="GO" id="GO:1900016">
    <property type="term" value="P:negative regulation of cytokine production involved in inflammatory response"/>
    <property type="evidence" value="ECO:0007669"/>
    <property type="project" value="Ensembl"/>
</dbReference>
<dbReference type="GO" id="GO:0042015">
    <property type="term" value="F:interleukin-20 binding"/>
    <property type="evidence" value="ECO:0007669"/>
    <property type="project" value="Ensembl"/>
</dbReference>
<dbReference type="EMBL" id="ADFV01067021">
    <property type="status" value="NOT_ANNOTATED_CDS"/>
    <property type="molecule type" value="Genomic_DNA"/>
</dbReference>
<sequence length="549" mass="60355">MRMLLTILTVGSLDPSDLLQHVKFQSSNFENILTWDSGPEGTPDTVYSIEYKTDWVAKKAVNRQSHGALLCQGHRCQRGRPSTATKMTDRFSSLQHTTLKPPDVTCIPKVRSIQMIVHPTPTPIRAGDGHQLTLEDIFHDLFYHLELQVNRTYQMHLGGKQREYEFFGLTPDTEFLGTIMICVPTWSKESAPYMCRVKTLPDRTWTYSFSGGFLFSMGFLVAVLCYLSYRYVTKPPAPPNSLVILTFQPLRFIQEHVLIPVFDLSGPSSLAQPVQYSQIRVSGPREPAGAPQRHSLSEITYLGQPDISILQPSNMPPPQILSPLSYAPNAAPEVGPPSYAPQVTPEAQLPFYTPQAISKVQPPSYAPQATVDSWPPSYGVCMEGSGKDSPTGTLSSPKHLRPKGQLQKEPPAGSCMSGGLSLQEVTSLAMEESQEAKSLHQPLGICTNRTSDPNVLHSGEEGTPQYLKGQLPLLSSVQIEGHPMSLPLQPPSCPCSPSDQGPSPWGLLESLVCPRDEAKSPGPETSDLEQPTELDSLFRGLALTVQWES</sequence>
<dbReference type="Ensembl" id="ENSNLET00000011351.2">
    <property type="protein sequence ID" value="ENSNLEP00000010822.3"/>
    <property type="gene ID" value="ENSNLEG00000008862.2"/>
</dbReference>
<dbReference type="FunCoup" id="G1RC73">
    <property type="interactions" value="637"/>
</dbReference>
<reference evidence="4" key="3">
    <citation type="submission" date="2025-09" db="UniProtKB">
        <authorList>
            <consortium name="Ensembl"/>
        </authorList>
    </citation>
    <scope>IDENTIFICATION</scope>
</reference>
<dbReference type="eggNOG" id="ENOG502S4IS">
    <property type="taxonomic scope" value="Eukaryota"/>
</dbReference>
<dbReference type="PANTHER" id="PTHR20859">
    <property type="entry name" value="INTERFERON/INTERLEUKIN RECEPTOR"/>
    <property type="match status" value="1"/>
</dbReference>
<name>G1RC73_NOMLE</name>
<dbReference type="Proteomes" id="UP000001073">
    <property type="component" value="Chromosome 24"/>
</dbReference>
<keyword evidence="5" id="KW-1185">Reference proteome</keyword>
<evidence type="ECO:0000259" key="3">
    <source>
        <dbReference type="Pfam" id="PF01108"/>
    </source>
</evidence>
<evidence type="ECO:0000256" key="1">
    <source>
        <dbReference type="SAM" id="MobiDB-lite"/>
    </source>
</evidence>
<reference evidence="4" key="2">
    <citation type="submission" date="2025-08" db="UniProtKB">
        <authorList>
            <consortium name="Ensembl"/>
        </authorList>
    </citation>
    <scope>IDENTIFICATION</scope>
</reference>
<accession>G1RC73</accession>
<dbReference type="GO" id="GO:0050829">
    <property type="term" value="P:defense response to Gram-negative bacterium"/>
    <property type="evidence" value="ECO:0007669"/>
    <property type="project" value="Ensembl"/>
</dbReference>
<dbReference type="GO" id="GO:0050728">
    <property type="term" value="P:negative regulation of inflammatory response"/>
    <property type="evidence" value="ECO:0007669"/>
    <property type="project" value="Ensembl"/>
</dbReference>
<keyword evidence="2" id="KW-0472">Membrane</keyword>
<dbReference type="EMBL" id="ADFV01067018">
    <property type="status" value="NOT_ANNOTATED_CDS"/>
    <property type="molecule type" value="Genomic_DNA"/>
</dbReference>
<reference evidence="4 5" key="1">
    <citation type="submission" date="2012-10" db="EMBL/GenBank/DDBJ databases">
        <authorList>
            <consortium name="Gibbon Genome Sequencing Consortium"/>
        </authorList>
    </citation>
    <scope>NUCLEOTIDE SEQUENCE [LARGE SCALE GENOMIC DNA]</scope>
</reference>
<dbReference type="InParanoid" id="G1RC73"/>
<dbReference type="GO" id="GO:0042018">
    <property type="term" value="F:interleukin-22 receptor activity"/>
    <property type="evidence" value="ECO:0007669"/>
    <property type="project" value="Ensembl"/>
</dbReference>
<feature type="region of interest" description="Disordered" evidence="1">
    <location>
        <begin position="431"/>
        <end position="463"/>
    </location>
</feature>
<evidence type="ECO:0000256" key="2">
    <source>
        <dbReference type="SAM" id="Phobius"/>
    </source>
</evidence>
<feature type="transmembrane region" description="Helical" evidence="2">
    <location>
        <begin position="205"/>
        <end position="227"/>
    </location>
</feature>
<proteinExistence type="predicted"/>
<dbReference type="InterPro" id="IPR003961">
    <property type="entry name" value="FN3_dom"/>
</dbReference>
<dbReference type="EMBL" id="ADFV01067022">
    <property type="status" value="NOT_ANNOTATED_CDS"/>
    <property type="molecule type" value="Genomic_DNA"/>
</dbReference>
<organism evidence="4 5">
    <name type="scientific">Nomascus leucogenys</name>
    <name type="common">Northern white-cheeked gibbon</name>
    <name type="synonym">Hylobates leucogenys</name>
    <dbReference type="NCBI Taxonomy" id="61853"/>
    <lineage>
        <taxon>Eukaryota</taxon>
        <taxon>Metazoa</taxon>
        <taxon>Chordata</taxon>
        <taxon>Craniata</taxon>
        <taxon>Vertebrata</taxon>
        <taxon>Euteleostomi</taxon>
        <taxon>Mammalia</taxon>
        <taxon>Eutheria</taxon>
        <taxon>Euarchontoglires</taxon>
        <taxon>Primates</taxon>
        <taxon>Haplorrhini</taxon>
        <taxon>Catarrhini</taxon>
        <taxon>Hylobatidae</taxon>
        <taxon>Nomascus</taxon>
    </lineage>
</organism>
<dbReference type="GO" id="GO:0005886">
    <property type="term" value="C:plasma membrane"/>
    <property type="evidence" value="ECO:0007669"/>
    <property type="project" value="TreeGrafter"/>
</dbReference>
<dbReference type="STRING" id="61853.ENSNLEP00000010822"/>
<feature type="domain" description="Fibronectin type-III" evidence="3">
    <location>
        <begin position="15"/>
        <end position="57"/>
    </location>
</feature>
<dbReference type="GeneTree" id="ENSGT00940000161366"/>
<dbReference type="InterPro" id="IPR036116">
    <property type="entry name" value="FN3_sf"/>
</dbReference>
<dbReference type="Pfam" id="PF01108">
    <property type="entry name" value="Tissue_fac"/>
    <property type="match status" value="1"/>
</dbReference>
<evidence type="ECO:0000313" key="5">
    <source>
        <dbReference type="Proteomes" id="UP000001073"/>
    </source>
</evidence>
<dbReference type="InterPro" id="IPR013783">
    <property type="entry name" value="Ig-like_fold"/>
</dbReference>
<dbReference type="AlphaFoldDB" id="G1RC73"/>
<keyword evidence="2" id="KW-1133">Transmembrane helix</keyword>
<evidence type="ECO:0000313" key="4">
    <source>
        <dbReference type="Ensembl" id="ENSNLEP00000010822.3"/>
    </source>
</evidence>